<accession>A0ACC1IRG0</accession>
<name>A0ACC1IRG0_9FUNG</name>
<dbReference type="Proteomes" id="UP001150581">
    <property type="component" value="Unassembled WGS sequence"/>
</dbReference>
<keyword evidence="2" id="KW-1185">Reference proteome</keyword>
<proteinExistence type="predicted"/>
<organism evidence="1 2">
    <name type="scientific">Kickxella alabastrina</name>
    <dbReference type="NCBI Taxonomy" id="61397"/>
    <lineage>
        <taxon>Eukaryota</taxon>
        <taxon>Fungi</taxon>
        <taxon>Fungi incertae sedis</taxon>
        <taxon>Zoopagomycota</taxon>
        <taxon>Kickxellomycotina</taxon>
        <taxon>Kickxellomycetes</taxon>
        <taxon>Kickxellales</taxon>
        <taxon>Kickxellaceae</taxon>
        <taxon>Kickxella</taxon>
    </lineage>
</organism>
<sequence>MQTRSIIALIATTTLALSVSFTKAYPIPGQQQQKVFGTHNEISRVPAVQNEMYNLPYTFDTDATGAPELSDILAQEKSATIALDAILRSEPLVRALSGDSSDFKDGLTLLLPTNKAFQSLDSLPDDLDLVMKKHFIAHIVTPQAMVDGVTVHSYGRLATLRFSSSQGKVYVQADHRNPVEVRGAGVQAGGGIYFLVDELFL</sequence>
<dbReference type="EMBL" id="JANBPG010000149">
    <property type="protein sequence ID" value="KAJ1899482.1"/>
    <property type="molecule type" value="Genomic_DNA"/>
</dbReference>
<evidence type="ECO:0000313" key="1">
    <source>
        <dbReference type="EMBL" id="KAJ1899482.1"/>
    </source>
</evidence>
<protein>
    <submittedName>
        <fullName evidence="1">Uncharacterized protein</fullName>
    </submittedName>
</protein>
<gene>
    <name evidence="1" type="ORF">LPJ66_002082</name>
</gene>
<comment type="caution">
    <text evidence="1">The sequence shown here is derived from an EMBL/GenBank/DDBJ whole genome shotgun (WGS) entry which is preliminary data.</text>
</comment>
<reference evidence="1" key="1">
    <citation type="submission" date="2022-07" db="EMBL/GenBank/DDBJ databases">
        <title>Phylogenomic reconstructions and comparative analyses of Kickxellomycotina fungi.</title>
        <authorList>
            <person name="Reynolds N.K."/>
            <person name="Stajich J.E."/>
            <person name="Barry K."/>
            <person name="Grigoriev I.V."/>
            <person name="Crous P."/>
            <person name="Smith M.E."/>
        </authorList>
    </citation>
    <scope>NUCLEOTIDE SEQUENCE</scope>
    <source>
        <strain evidence="1">Benny 63K</strain>
    </source>
</reference>
<evidence type="ECO:0000313" key="2">
    <source>
        <dbReference type="Proteomes" id="UP001150581"/>
    </source>
</evidence>